<sequence length="274" mass="27516">MVLLLGLSGCGADVEIAVGRMNPASAASGSGGEAGSGGGGGDGTISCDVLPSPTHRYTFDGVGDVVADLIGGADGAILGGASLDGGGGLTLDGEDDYVDLPAGLLAGLRDVTVMVWVVRDGEGSYPRIVDFGLASGGEDPVEGEGGVGTSYLVITPSTVFDVRGVSALASDSGVRGEVAIHAEPTLEDGEIHQVAVVFDGAAATLALYLDGALLGSEPVGFPLSGIQDVNNWLGRSQFDADPYFGGRYDELRIYREALAGCAVEAAWNAGPDRP</sequence>
<gene>
    <name evidence="1" type="ORF">SOCE26_017230</name>
</gene>
<dbReference type="Gene3D" id="2.60.120.200">
    <property type="match status" value="1"/>
</dbReference>
<organism evidence="1 2">
    <name type="scientific">Sorangium cellulosum</name>
    <name type="common">Polyangium cellulosum</name>
    <dbReference type="NCBI Taxonomy" id="56"/>
    <lineage>
        <taxon>Bacteria</taxon>
        <taxon>Pseudomonadati</taxon>
        <taxon>Myxococcota</taxon>
        <taxon>Polyangia</taxon>
        <taxon>Polyangiales</taxon>
        <taxon>Polyangiaceae</taxon>
        <taxon>Sorangium</taxon>
    </lineage>
</organism>
<evidence type="ECO:0000313" key="2">
    <source>
        <dbReference type="Proteomes" id="UP000238348"/>
    </source>
</evidence>
<proteinExistence type="predicted"/>
<protein>
    <recommendedName>
        <fullName evidence="3">LamG-like jellyroll fold domain-containing protein</fullName>
    </recommendedName>
</protein>
<dbReference type="InterPro" id="IPR013320">
    <property type="entry name" value="ConA-like_dom_sf"/>
</dbReference>
<evidence type="ECO:0000313" key="1">
    <source>
        <dbReference type="EMBL" id="AUX40323.1"/>
    </source>
</evidence>
<dbReference type="SUPFAM" id="SSF49899">
    <property type="entry name" value="Concanavalin A-like lectins/glucanases"/>
    <property type="match status" value="1"/>
</dbReference>
<dbReference type="AlphaFoldDB" id="A0A2L0ELZ6"/>
<dbReference type="Proteomes" id="UP000238348">
    <property type="component" value="Chromosome"/>
</dbReference>
<reference evidence="1 2" key="1">
    <citation type="submission" date="2015-09" db="EMBL/GenBank/DDBJ databases">
        <title>Sorangium comparison.</title>
        <authorList>
            <person name="Zaburannyi N."/>
            <person name="Bunk B."/>
            <person name="Overmann J."/>
            <person name="Mueller R."/>
        </authorList>
    </citation>
    <scope>NUCLEOTIDE SEQUENCE [LARGE SCALE GENOMIC DNA]</scope>
    <source>
        <strain evidence="1 2">So ce26</strain>
    </source>
</reference>
<dbReference type="Pfam" id="PF13385">
    <property type="entry name" value="Laminin_G_3"/>
    <property type="match status" value="1"/>
</dbReference>
<name>A0A2L0ELZ6_SORCE</name>
<evidence type="ECO:0008006" key="3">
    <source>
        <dbReference type="Google" id="ProtNLM"/>
    </source>
</evidence>
<accession>A0A2L0ELZ6</accession>
<dbReference type="OrthoDB" id="251941at2"/>
<dbReference type="EMBL" id="CP012673">
    <property type="protein sequence ID" value="AUX40323.1"/>
    <property type="molecule type" value="Genomic_DNA"/>
</dbReference>